<reference evidence="2" key="1">
    <citation type="journal article" date="2019" name="Int. J. Syst. Evol. Microbiol.">
        <title>The Global Catalogue of Microorganisms (GCM) 10K type strain sequencing project: providing services to taxonomists for standard genome sequencing and annotation.</title>
        <authorList>
            <consortium name="The Broad Institute Genomics Platform"/>
            <consortium name="The Broad Institute Genome Sequencing Center for Infectious Disease"/>
            <person name="Wu L."/>
            <person name="Ma J."/>
        </authorList>
    </citation>
    <scope>NUCLEOTIDE SEQUENCE [LARGE SCALE GENOMIC DNA]</scope>
    <source>
        <strain evidence="2">CGMCC 1.12923</strain>
    </source>
</reference>
<comment type="caution">
    <text evidence="1">The sequence shown here is derived from an EMBL/GenBank/DDBJ whole genome shotgun (WGS) entry which is preliminary data.</text>
</comment>
<protein>
    <submittedName>
        <fullName evidence="1">Uncharacterized protein</fullName>
    </submittedName>
</protein>
<name>A0ABQ1RAU6_9ALTE</name>
<organism evidence="1 2">
    <name type="scientific">Lacimicrobium alkaliphilum</name>
    <dbReference type="NCBI Taxonomy" id="1526571"/>
    <lineage>
        <taxon>Bacteria</taxon>
        <taxon>Pseudomonadati</taxon>
        <taxon>Pseudomonadota</taxon>
        <taxon>Gammaproteobacteria</taxon>
        <taxon>Alteromonadales</taxon>
        <taxon>Alteromonadaceae</taxon>
        <taxon>Lacimicrobium</taxon>
    </lineage>
</organism>
<keyword evidence="2" id="KW-1185">Reference proteome</keyword>
<evidence type="ECO:0000313" key="1">
    <source>
        <dbReference type="EMBL" id="GGD62286.1"/>
    </source>
</evidence>
<dbReference type="Proteomes" id="UP000614272">
    <property type="component" value="Unassembled WGS sequence"/>
</dbReference>
<sequence>MRQMKRTVVLLLEIALLLIILRSSFAQYLLVDMQNSLSGWISHVAEMGERKTLSELQERINPTIANLNEYQRDYIMNMTSSRSKLEHFERYYCMTEDKNPFVYGNTRIYLCSEIRKLEF</sequence>
<accession>A0ABQ1RAU6</accession>
<dbReference type="EMBL" id="BMGJ01000005">
    <property type="protein sequence ID" value="GGD62286.1"/>
    <property type="molecule type" value="Genomic_DNA"/>
</dbReference>
<proteinExistence type="predicted"/>
<evidence type="ECO:0000313" key="2">
    <source>
        <dbReference type="Proteomes" id="UP000614272"/>
    </source>
</evidence>
<gene>
    <name evidence="1" type="ORF">GCM10011357_16970</name>
</gene>